<reference evidence="2" key="1">
    <citation type="journal article" date="2019" name="Plant Biotechnol. J.">
        <title>Genome sequencing of the Australian wild diploid species Gossypium australe highlights disease resistance and delayed gland morphogenesis.</title>
        <authorList>
            <person name="Cai Y."/>
            <person name="Cai X."/>
            <person name="Wang Q."/>
            <person name="Wang P."/>
            <person name="Zhang Y."/>
            <person name="Cai C."/>
            <person name="Xu Y."/>
            <person name="Wang K."/>
            <person name="Zhou Z."/>
            <person name="Wang C."/>
            <person name="Geng S."/>
            <person name="Li B."/>
            <person name="Dong Q."/>
            <person name="Hou Y."/>
            <person name="Wang H."/>
            <person name="Ai P."/>
            <person name="Liu Z."/>
            <person name="Yi F."/>
            <person name="Sun M."/>
            <person name="An G."/>
            <person name="Cheng J."/>
            <person name="Zhang Y."/>
            <person name="Shi Q."/>
            <person name="Xie Y."/>
            <person name="Shi X."/>
            <person name="Chang Y."/>
            <person name="Huang F."/>
            <person name="Chen Y."/>
            <person name="Hong S."/>
            <person name="Mi L."/>
            <person name="Sun Q."/>
            <person name="Zhang L."/>
            <person name="Zhou B."/>
            <person name="Peng R."/>
            <person name="Zhang X."/>
            <person name="Liu F."/>
        </authorList>
    </citation>
    <scope>NUCLEOTIDE SEQUENCE [LARGE SCALE GENOMIC DNA]</scope>
    <source>
        <strain evidence="2">cv. PA1801</strain>
    </source>
</reference>
<dbReference type="Proteomes" id="UP000325315">
    <property type="component" value="Unassembled WGS sequence"/>
</dbReference>
<protein>
    <submittedName>
        <fullName evidence="1">Laccase-2-like</fullName>
    </submittedName>
</protein>
<comment type="caution">
    <text evidence="1">The sequence shown here is derived from an EMBL/GenBank/DDBJ whole genome shotgun (WGS) entry which is preliminary data.</text>
</comment>
<keyword evidence="2" id="KW-1185">Reference proteome</keyword>
<name>A0A5B6VU04_9ROSI</name>
<dbReference type="EMBL" id="SMMG02000005">
    <property type="protein sequence ID" value="KAA3472661.1"/>
    <property type="molecule type" value="Genomic_DNA"/>
</dbReference>
<dbReference type="OrthoDB" id="6436353at2759"/>
<evidence type="ECO:0000313" key="1">
    <source>
        <dbReference type="EMBL" id="KAA3472661.1"/>
    </source>
</evidence>
<evidence type="ECO:0000313" key="2">
    <source>
        <dbReference type="Proteomes" id="UP000325315"/>
    </source>
</evidence>
<dbReference type="AlphaFoldDB" id="A0A5B6VU04"/>
<sequence>MVTSNKRFIRNSHLVSRSKEVKRRFTGLEKPCSKSLKSLSKPTLYVKIVEKVTTLIVSLYFDDLLIIRSSDNSVTDFKL</sequence>
<accession>A0A5B6VU04</accession>
<organism evidence="1 2">
    <name type="scientific">Gossypium australe</name>
    <dbReference type="NCBI Taxonomy" id="47621"/>
    <lineage>
        <taxon>Eukaryota</taxon>
        <taxon>Viridiplantae</taxon>
        <taxon>Streptophyta</taxon>
        <taxon>Embryophyta</taxon>
        <taxon>Tracheophyta</taxon>
        <taxon>Spermatophyta</taxon>
        <taxon>Magnoliopsida</taxon>
        <taxon>eudicotyledons</taxon>
        <taxon>Gunneridae</taxon>
        <taxon>Pentapetalae</taxon>
        <taxon>rosids</taxon>
        <taxon>malvids</taxon>
        <taxon>Malvales</taxon>
        <taxon>Malvaceae</taxon>
        <taxon>Malvoideae</taxon>
        <taxon>Gossypium</taxon>
    </lineage>
</organism>
<gene>
    <name evidence="1" type="ORF">EPI10_023126</name>
</gene>
<proteinExistence type="predicted"/>